<evidence type="ECO:0000313" key="4">
    <source>
        <dbReference type="Proteomes" id="UP000241462"/>
    </source>
</evidence>
<dbReference type="OrthoDB" id="73919at2759"/>
<dbReference type="Pfam" id="PF00168">
    <property type="entry name" value="C2"/>
    <property type="match status" value="1"/>
</dbReference>
<gene>
    <name evidence="3" type="ORF">BD289DRAFT_451878</name>
</gene>
<sequence length="601" mass="67490">MSGLGAQDNDIADAAVQPGNDNGNGNGNDNDNGLDHGRHGQTDDHDAATATTEEDHHEGGIKGLKKKLTDKKADLKDKAAPPGGWDPTPFPDLAPGWTVRFVFRRAENLPAADVTTRAADPYLTATLTTSVPRRHKEDPLLVKRIHTVRDTTEPVWNEEWIVANVPASGFKLKLRLFDEDYPDHDDRLGNVTYECSHVDEAWSVGGAEGQWFDVKKRMGSKRAYLVKAVTSTVERHSMTGRLLLSMSVLGRSEGFGAQMYTVGPNYYFKHFSPMLGRLTGIKVNETADEDKNDEDDSSLQKYDFQANEIQLTGPVPEHLYHRFVAFKGWVAPMFTGKGLRGRFLHKLLHKQHNRIYTFNSSTKWGEFEGCTHDATVQFLRLAHFDEGGRIFTYVITLDGLMRFTETGKEYGIDFLSKHTMHSDVAEYIACSGEFFIRRLAHPDATEHQGEVHVPELTHPSEELPGGPPTAAPPTNPKHYQLIIDNDSGTYRPDKHQLPHLQEFLQRNFPGLGVVALHWEDEELQELKKKQNKIKQKEGKTIKMVQNRSPDSSDVSSDDASRLEDMYSSEEDKADHYKSKKGVAFDVLEDPHRLKNLALGGK</sequence>
<feature type="domain" description="C2" evidence="2">
    <location>
        <begin position="81"/>
        <end position="212"/>
    </location>
</feature>
<accession>A0A2T3ADC1</accession>
<dbReference type="PANTHER" id="PTHR47800">
    <property type="entry name" value="C2 DOMAIN-CONTAINING PROTEIN"/>
    <property type="match status" value="1"/>
</dbReference>
<keyword evidence="4" id="KW-1185">Reference proteome</keyword>
<reference evidence="3 4" key="1">
    <citation type="journal article" date="2018" name="Mycol. Prog.">
        <title>Coniella lustricola, a new species from submerged detritus.</title>
        <authorList>
            <person name="Raudabaugh D.B."/>
            <person name="Iturriaga T."/>
            <person name="Carver A."/>
            <person name="Mondo S."/>
            <person name="Pangilinan J."/>
            <person name="Lipzen A."/>
            <person name="He G."/>
            <person name="Amirebrahimi M."/>
            <person name="Grigoriev I.V."/>
            <person name="Miller A.N."/>
        </authorList>
    </citation>
    <scope>NUCLEOTIDE SEQUENCE [LARGE SCALE GENOMIC DNA]</scope>
    <source>
        <strain evidence="3 4">B22-T-1</strain>
    </source>
</reference>
<feature type="compositionally biased region" description="Low complexity" evidence="1">
    <location>
        <begin position="19"/>
        <end position="31"/>
    </location>
</feature>
<feature type="region of interest" description="Disordered" evidence="1">
    <location>
        <begin position="1"/>
        <end position="91"/>
    </location>
</feature>
<feature type="region of interest" description="Disordered" evidence="1">
    <location>
        <begin position="530"/>
        <end position="578"/>
    </location>
</feature>
<feature type="compositionally biased region" description="Basic and acidic residues" evidence="1">
    <location>
        <begin position="558"/>
        <end position="576"/>
    </location>
</feature>
<proteinExistence type="predicted"/>
<name>A0A2T3ADC1_9PEZI</name>
<dbReference type="SMART" id="SM00239">
    <property type="entry name" value="C2"/>
    <property type="match status" value="1"/>
</dbReference>
<dbReference type="PROSITE" id="PS50004">
    <property type="entry name" value="C2"/>
    <property type="match status" value="1"/>
</dbReference>
<feature type="region of interest" description="Disordered" evidence="1">
    <location>
        <begin position="456"/>
        <end position="478"/>
    </location>
</feature>
<dbReference type="InParanoid" id="A0A2T3ADC1"/>
<dbReference type="PANTHER" id="PTHR47800:SF5">
    <property type="entry name" value="FER-1-LIKE PROTEIN 6"/>
    <property type="match status" value="1"/>
</dbReference>
<dbReference type="AlphaFoldDB" id="A0A2T3ADC1"/>
<feature type="compositionally biased region" description="Basic and acidic residues" evidence="1">
    <location>
        <begin position="33"/>
        <end position="60"/>
    </location>
</feature>
<dbReference type="InterPro" id="IPR000008">
    <property type="entry name" value="C2_dom"/>
</dbReference>
<feature type="compositionally biased region" description="Pro residues" evidence="1">
    <location>
        <begin position="465"/>
        <end position="475"/>
    </location>
</feature>
<dbReference type="GO" id="GO:0010628">
    <property type="term" value="P:positive regulation of gene expression"/>
    <property type="evidence" value="ECO:0007669"/>
    <property type="project" value="TreeGrafter"/>
</dbReference>
<feature type="compositionally biased region" description="Basic and acidic residues" evidence="1">
    <location>
        <begin position="70"/>
        <end position="79"/>
    </location>
</feature>
<dbReference type="SUPFAM" id="SSF49562">
    <property type="entry name" value="C2 domain (Calcium/lipid-binding domain, CaLB)"/>
    <property type="match status" value="1"/>
</dbReference>
<feature type="compositionally biased region" description="Basic and acidic residues" evidence="1">
    <location>
        <begin position="530"/>
        <end position="540"/>
    </location>
</feature>
<protein>
    <recommendedName>
        <fullName evidence="2">C2 domain-containing protein</fullName>
    </recommendedName>
</protein>
<dbReference type="Gene3D" id="2.60.40.150">
    <property type="entry name" value="C2 domain"/>
    <property type="match status" value="1"/>
</dbReference>
<evidence type="ECO:0000256" key="1">
    <source>
        <dbReference type="SAM" id="MobiDB-lite"/>
    </source>
</evidence>
<evidence type="ECO:0000313" key="3">
    <source>
        <dbReference type="EMBL" id="PSR92292.1"/>
    </source>
</evidence>
<dbReference type="EMBL" id="KZ678408">
    <property type="protein sequence ID" value="PSR92292.1"/>
    <property type="molecule type" value="Genomic_DNA"/>
</dbReference>
<dbReference type="STRING" id="2025994.A0A2T3ADC1"/>
<dbReference type="InterPro" id="IPR035892">
    <property type="entry name" value="C2_domain_sf"/>
</dbReference>
<dbReference type="Proteomes" id="UP000241462">
    <property type="component" value="Unassembled WGS sequence"/>
</dbReference>
<organism evidence="3 4">
    <name type="scientific">Coniella lustricola</name>
    <dbReference type="NCBI Taxonomy" id="2025994"/>
    <lineage>
        <taxon>Eukaryota</taxon>
        <taxon>Fungi</taxon>
        <taxon>Dikarya</taxon>
        <taxon>Ascomycota</taxon>
        <taxon>Pezizomycotina</taxon>
        <taxon>Sordariomycetes</taxon>
        <taxon>Sordariomycetidae</taxon>
        <taxon>Diaporthales</taxon>
        <taxon>Schizoparmaceae</taxon>
        <taxon>Coniella</taxon>
    </lineage>
</organism>
<evidence type="ECO:0000259" key="2">
    <source>
        <dbReference type="PROSITE" id="PS50004"/>
    </source>
</evidence>